<gene>
    <name evidence="2" type="ORF">BpHYR1_034706</name>
</gene>
<evidence type="ECO:0000313" key="2">
    <source>
        <dbReference type="EMBL" id="RNA03596.1"/>
    </source>
</evidence>
<dbReference type="AlphaFoldDB" id="A0A3M7PWR0"/>
<feature type="region of interest" description="Disordered" evidence="1">
    <location>
        <begin position="1"/>
        <end position="93"/>
    </location>
</feature>
<feature type="compositionally biased region" description="Polar residues" evidence="1">
    <location>
        <begin position="57"/>
        <end position="70"/>
    </location>
</feature>
<feature type="compositionally biased region" description="Low complexity" evidence="1">
    <location>
        <begin position="71"/>
        <end position="93"/>
    </location>
</feature>
<dbReference type="EMBL" id="REGN01008431">
    <property type="protein sequence ID" value="RNA03596.1"/>
    <property type="molecule type" value="Genomic_DNA"/>
</dbReference>
<evidence type="ECO:0000313" key="3">
    <source>
        <dbReference type="Proteomes" id="UP000276133"/>
    </source>
</evidence>
<feature type="compositionally biased region" description="Polar residues" evidence="1">
    <location>
        <begin position="1"/>
        <end position="10"/>
    </location>
</feature>
<accession>A0A3M7PWR0</accession>
<proteinExistence type="predicted"/>
<keyword evidence="3" id="KW-1185">Reference proteome</keyword>
<dbReference type="Proteomes" id="UP000276133">
    <property type="component" value="Unassembled WGS sequence"/>
</dbReference>
<protein>
    <submittedName>
        <fullName evidence="2">Uncharacterized protein</fullName>
    </submittedName>
</protein>
<comment type="caution">
    <text evidence="2">The sequence shown here is derived from an EMBL/GenBank/DDBJ whole genome shotgun (WGS) entry which is preliminary data.</text>
</comment>
<name>A0A3M7PWR0_BRAPC</name>
<evidence type="ECO:0000256" key="1">
    <source>
        <dbReference type="SAM" id="MobiDB-lite"/>
    </source>
</evidence>
<organism evidence="2 3">
    <name type="scientific">Brachionus plicatilis</name>
    <name type="common">Marine rotifer</name>
    <name type="synonym">Brachionus muelleri</name>
    <dbReference type="NCBI Taxonomy" id="10195"/>
    <lineage>
        <taxon>Eukaryota</taxon>
        <taxon>Metazoa</taxon>
        <taxon>Spiralia</taxon>
        <taxon>Gnathifera</taxon>
        <taxon>Rotifera</taxon>
        <taxon>Eurotatoria</taxon>
        <taxon>Monogononta</taxon>
        <taxon>Pseudotrocha</taxon>
        <taxon>Ploima</taxon>
        <taxon>Brachionidae</taxon>
        <taxon>Brachionus</taxon>
    </lineage>
</organism>
<reference evidence="2 3" key="1">
    <citation type="journal article" date="2018" name="Sci. Rep.">
        <title>Genomic signatures of local adaptation to the degree of environmental predictability in rotifers.</title>
        <authorList>
            <person name="Franch-Gras L."/>
            <person name="Hahn C."/>
            <person name="Garcia-Roger E.M."/>
            <person name="Carmona M.J."/>
            <person name="Serra M."/>
            <person name="Gomez A."/>
        </authorList>
    </citation>
    <scope>NUCLEOTIDE SEQUENCE [LARGE SCALE GENOMIC DNA]</scope>
    <source>
        <strain evidence="2">HYR1</strain>
    </source>
</reference>
<sequence length="154" mass="17448">MAYQNSQKLSSLPPHMQQPYAQVYPNQSQPRAQLMPNRYQASPNKTKPNMDPAANMYKSNTYPMNQQQTSPNQTFYQNNPQQQQQQYSPYNTSTFSVSNPTCISDELARNGVQTGASIHQSNITADQSIATYSRSNAQTLEIKRKIKKLGHIFA</sequence>